<feature type="transmembrane region" description="Helical" evidence="1">
    <location>
        <begin position="55"/>
        <end position="77"/>
    </location>
</feature>
<reference evidence="2 3" key="1">
    <citation type="submission" date="2017-09" db="EMBL/GenBank/DDBJ databases">
        <title>Reassesment of A. cryaerophilus.</title>
        <authorList>
            <person name="Perez-Cataluna A."/>
            <person name="Collado L."/>
            <person name="Salgado O."/>
            <person name="Lefinanco V."/>
            <person name="Figueras M.J."/>
        </authorList>
    </citation>
    <scope>NUCLEOTIDE SEQUENCE [LARGE SCALE GENOMIC DNA]</scope>
    <source>
        <strain evidence="2 3">LMG 9871</strain>
    </source>
</reference>
<keyword evidence="1" id="KW-0812">Transmembrane</keyword>
<organism evidence="2 3">
    <name type="scientific">Aliarcobacter cryaerophilus</name>
    <dbReference type="NCBI Taxonomy" id="28198"/>
    <lineage>
        <taxon>Bacteria</taxon>
        <taxon>Pseudomonadati</taxon>
        <taxon>Campylobacterota</taxon>
        <taxon>Epsilonproteobacteria</taxon>
        <taxon>Campylobacterales</taxon>
        <taxon>Arcobacteraceae</taxon>
        <taxon>Aliarcobacter</taxon>
    </lineage>
</organism>
<dbReference type="RefSeq" id="WP_105912226.1">
    <property type="nucleotide sequence ID" value="NZ_NXGH01000024.1"/>
</dbReference>
<feature type="transmembrane region" description="Helical" evidence="1">
    <location>
        <begin position="214"/>
        <end position="236"/>
    </location>
</feature>
<evidence type="ECO:0000256" key="1">
    <source>
        <dbReference type="SAM" id="Phobius"/>
    </source>
</evidence>
<dbReference type="EMBL" id="NXGH01000024">
    <property type="protein sequence ID" value="PRM88805.1"/>
    <property type="molecule type" value="Genomic_DNA"/>
</dbReference>
<dbReference type="OrthoDB" id="9788139at2"/>
<feature type="transmembrane region" description="Helical" evidence="1">
    <location>
        <begin position="138"/>
        <end position="159"/>
    </location>
</feature>
<feature type="transmembrane region" description="Helical" evidence="1">
    <location>
        <begin position="105"/>
        <end position="126"/>
    </location>
</feature>
<keyword evidence="1" id="KW-0472">Membrane</keyword>
<proteinExistence type="predicted"/>
<feature type="transmembrane region" description="Helical" evidence="1">
    <location>
        <begin position="12"/>
        <end position="35"/>
    </location>
</feature>
<dbReference type="Proteomes" id="UP000238649">
    <property type="component" value="Unassembled WGS sequence"/>
</dbReference>
<comment type="caution">
    <text evidence="2">The sequence shown here is derived from an EMBL/GenBank/DDBJ whole genome shotgun (WGS) entry which is preliminary data.</text>
</comment>
<name>A0A2S9SQD3_9BACT</name>
<feature type="transmembrane region" description="Helical" evidence="1">
    <location>
        <begin position="294"/>
        <end position="315"/>
    </location>
</feature>
<dbReference type="AlphaFoldDB" id="A0A2S9SQD3"/>
<evidence type="ECO:0000313" key="3">
    <source>
        <dbReference type="Proteomes" id="UP000238649"/>
    </source>
</evidence>
<accession>A0A2S9SQD3</accession>
<evidence type="ECO:0000313" key="2">
    <source>
        <dbReference type="EMBL" id="PRM88805.1"/>
    </source>
</evidence>
<keyword evidence="1" id="KW-1133">Transmembrane helix</keyword>
<protein>
    <submittedName>
        <fullName evidence="2">Uncharacterized protein</fullName>
    </submittedName>
</protein>
<feature type="transmembrane region" description="Helical" evidence="1">
    <location>
        <begin position="256"/>
        <end position="282"/>
    </location>
</feature>
<sequence>MSSIFLSNELLIFLFLQTTIYTLLLISFIYSITILRNWDFKKSTILQYKLEKRSYLVILIISFSLFIKILLLFYFIFSIDNLSHFVVGAMCAAGIFSLEYGEISLFLKLINLFFIGVWFVLNSLDLKRKDYKYTKIKLLLFVFIFICLTFEYVLDLIFLSNIPLNEAVECCSIIFETSSISSKIPFGLANSNLILIFYILFILIVILNIQKKSILLLLFNILFVYISYFSVTYFFSTYIYELPTHQCPFCMLQSEYYFIGYFIWSSLFLGLFFSICSAVFYRIKSSDIYKFHKLSLLFTTIFVFLVSFFVLKYYVVNGVFL</sequence>
<feature type="transmembrane region" description="Helical" evidence="1">
    <location>
        <begin position="184"/>
        <end position="207"/>
    </location>
</feature>
<gene>
    <name evidence="2" type="ORF">CJ671_08205</name>
</gene>